<dbReference type="InterPro" id="IPR009057">
    <property type="entry name" value="Homeodomain-like_sf"/>
</dbReference>
<evidence type="ECO:0000256" key="6">
    <source>
        <dbReference type="ARBA" id="ARBA00023163"/>
    </source>
</evidence>
<dbReference type="FunFam" id="1.10.8.60:FF:000014">
    <property type="entry name" value="DNA-binding transcriptional regulator NtrC"/>
    <property type="match status" value="1"/>
</dbReference>
<keyword evidence="6" id="KW-0804">Transcription</keyword>
<dbReference type="PROSITE" id="PS00676">
    <property type="entry name" value="SIGMA54_INTERACT_2"/>
    <property type="match status" value="1"/>
</dbReference>
<feature type="modified residue" description="4-aspartylphosphate" evidence="7">
    <location>
        <position position="54"/>
    </location>
</feature>
<dbReference type="InterPro" id="IPR025662">
    <property type="entry name" value="Sigma_54_int_dom_ATP-bd_1"/>
</dbReference>
<dbReference type="SMART" id="SM00448">
    <property type="entry name" value="REC"/>
    <property type="match status" value="1"/>
</dbReference>
<accession>A0A0S8GD91</accession>
<evidence type="ECO:0000259" key="9">
    <source>
        <dbReference type="PROSITE" id="PS50110"/>
    </source>
</evidence>
<evidence type="ECO:0000313" key="11">
    <source>
        <dbReference type="Proteomes" id="UP000051096"/>
    </source>
</evidence>
<evidence type="ECO:0000256" key="4">
    <source>
        <dbReference type="ARBA" id="ARBA00023125"/>
    </source>
</evidence>
<evidence type="ECO:0000313" key="10">
    <source>
        <dbReference type="EMBL" id="KPK70697.1"/>
    </source>
</evidence>
<dbReference type="SUPFAM" id="SSF46689">
    <property type="entry name" value="Homeodomain-like"/>
    <property type="match status" value="1"/>
</dbReference>
<evidence type="ECO:0000256" key="2">
    <source>
        <dbReference type="ARBA" id="ARBA00022840"/>
    </source>
</evidence>
<dbReference type="CDD" id="cd00156">
    <property type="entry name" value="REC"/>
    <property type="match status" value="1"/>
</dbReference>
<protein>
    <recommendedName>
        <fullName evidence="12">Chemotaxis protein CheY</fullName>
    </recommendedName>
</protein>
<dbReference type="SMART" id="SM00382">
    <property type="entry name" value="AAA"/>
    <property type="match status" value="1"/>
</dbReference>
<dbReference type="Proteomes" id="UP000051096">
    <property type="component" value="Unassembled WGS sequence"/>
</dbReference>
<keyword evidence="7" id="KW-0597">Phosphoprotein</keyword>
<dbReference type="InterPro" id="IPR025943">
    <property type="entry name" value="Sigma_54_int_dom_ATP-bd_2"/>
</dbReference>
<dbReference type="SUPFAM" id="SSF52540">
    <property type="entry name" value="P-loop containing nucleoside triphosphate hydrolases"/>
    <property type="match status" value="1"/>
</dbReference>
<evidence type="ECO:0000256" key="1">
    <source>
        <dbReference type="ARBA" id="ARBA00022741"/>
    </source>
</evidence>
<proteinExistence type="predicted"/>
<gene>
    <name evidence="10" type="ORF">AMJ87_08480</name>
</gene>
<dbReference type="PROSITE" id="PS00675">
    <property type="entry name" value="SIGMA54_INTERACT_1"/>
    <property type="match status" value="1"/>
</dbReference>
<dbReference type="InterPro" id="IPR002197">
    <property type="entry name" value="HTH_Fis"/>
</dbReference>
<dbReference type="PANTHER" id="PTHR32071">
    <property type="entry name" value="TRANSCRIPTIONAL REGULATORY PROTEIN"/>
    <property type="match status" value="1"/>
</dbReference>
<dbReference type="Pfam" id="PF00072">
    <property type="entry name" value="Response_reg"/>
    <property type="match status" value="1"/>
</dbReference>
<dbReference type="GO" id="GO:0043565">
    <property type="term" value="F:sequence-specific DNA binding"/>
    <property type="evidence" value="ECO:0007669"/>
    <property type="project" value="InterPro"/>
</dbReference>
<keyword evidence="4" id="KW-0238">DNA-binding</keyword>
<evidence type="ECO:0000256" key="7">
    <source>
        <dbReference type="PROSITE-ProRule" id="PRU00169"/>
    </source>
</evidence>
<dbReference type="Gene3D" id="3.40.50.300">
    <property type="entry name" value="P-loop containing nucleotide triphosphate hydrolases"/>
    <property type="match status" value="1"/>
</dbReference>
<dbReference type="InterPro" id="IPR003593">
    <property type="entry name" value="AAA+_ATPase"/>
</dbReference>
<dbReference type="CDD" id="cd00009">
    <property type="entry name" value="AAA"/>
    <property type="match status" value="1"/>
</dbReference>
<dbReference type="FunFam" id="3.40.50.300:FF:000006">
    <property type="entry name" value="DNA-binding transcriptional regulator NtrC"/>
    <property type="match status" value="1"/>
</dbReference>
<dbReference type="PROSITE" id="PS50110">
    <property type="entry name" value="RESPONSE_REGULATORY"/>
    <property type="match status" value="1"/>
</dbReference>
<dbReference type="InterPro" id="IPR001789">
    <property type="entry name" value="Sig_transdc_resp-reg_receiver"/>
</dbReference>
<evidence type="ECO:0000256" key="3">
    <source>
        <dbReference type="ARBA" id="ARBA00023015"/>
    </source>
</evidence>
<evidence type="ECO:0000256" key="5">
    <source>
        <dbReference type="ARBA" id="ARBA00023159"/>
    </source>
</evidence>
<feature type="domain" description="Sigma-54 factor interaction" evidence="8">
    <location>
        <begin position="144"/>
        <end position="373"/>
    </location>
</feature>
<dbReference type="Gene3D" id="1.10.10.60">
    <property type="entry name" value="Homeodomain-like"/>
    <property type="match status" value="1"/>
</dbReference>
<evidence type="ECO:0000259" key="8">
    <source>
        <dbReference type="PROSITE" id="PS50045"/>
    </source>
</evidence>
<dbReference type="Pfam" id="PF02954">
    <property type="entry name" value="HTH_8"/>
    <property type="match status" value="1"/>
</dbReference>
<keyword evidence="5" id="KW-0010">Activator</keyword>
<dbReference type="InterPro" id="IPR002078">
    <property type="entry name" value="Sigma_54_int"/>
</dbReference>
<sequence>MNHIRVLIVEDEKNQRVLLSRALTKEGYAVEEAAKGSDAVNKFGQGDFDMVLLDQRLPDTTGIEVMEKIRNINPMIPVIIITAFANVRDAVMAMQQGAFQYLTKPVDTDELLLFMKNAWTTLSLKRENEMLKQTLKEKYSYSKIIYASGAMEEVISLTFRVAKSDTNVLITGESGTGKELIAGAIHNLSSRKDRHFVTAHLTALPETLIEAELFGHEKGAFTGADRRRMGKFEYASGGTIFLDEIGELPQSVQVKLLRVLQDRKIVRLGANEEINVDVRLVCATNKNIEEEVKKGNFREDLFYRLNVIRIHLPPLRERKEDIPLLVDHFVRIHAEKEKKKIKGITDDAMKILLKHTLPGNVRELENIIERAIVLARGEYITKDELPVSLILNNKQVRSGKLHETIARAEKEMIVEALNRADGNQQRAAVALGISERVLRYKMKKHSIAKHR</sequence>
<dbReference type="Pfam" id="PF00158">
    <property type="entry name" value="Sigma54_activat"/>
    <property type="match status" value="1"/>
</dbReference>
<dbReference type="GO" id="GO:0000160">
    <property type="term" value="P:phosphorelay signal transduction system"/>
    <property type="evidence" value="ECO:0007669"/>
    <property type="project" value="InterPro"/>
</dbReference>
<dbReference type="Pfam" id="PF25601">
    <property type="entry name" value="AAA_lid_14"/>
    <property type="match status" value="1"/>
</dbReference>
<dbReference type="GO" id="GO:0006355">
    <property type="term" value="P:regulation of DNA-templated transcription"/>
    <property type="evidence" value="ECO:0007669"/>
    <property type="project" value="InterPro"/>
</dbReference>
<organism evidence="10 11">
    <name type="scientific">candidate division WOR_3 bacterium SM23_60</name>
    <dbReference type="NCBI Taxonomy" id="1703780"/>
    <lineage>
        <taxon>Bacteria</taxon>
        <taxon>Bacteria division WOR-3</taxon>
    </lineage>
</organism>
<reference evidence="10 11" key="1">
    <citation type="journal article" date="2015" name="Microbiome">
        <title>Genomic resolution of linkages in carbon, nitrogen, and sulfur cycling among widespread estuary sediment bacteria.</title>
        <authorList>
            <person name="Baker B.J."/>
            <person name="Lazar C.S."/>
            <person name="Teske A.P."/>
            <person name="Dick G.J."/>
        </authorList>
    </citation>
    <scope>NUCLEOTIDE SEQUENCE [LARGE SCALE GENOMIC DNA]</scope>
    <source>
        <strain evidence="10">SM23_60</strain>
    </source>
</reference>
<dbReference type="InterPro" id="IPR058031">
    <property type="entry name" value="AAA_lid_NorR"/>
</dbReference>
<dbReference type="InterPro" id="IPR011006">
    <property type="entry name" value="CheY-like_superfamily"/>
</dbReference>
<dbReference type="Gene3D" id="3.40.50.2300">
    <property type="match status" value="1"/>
</dbReference>
<name>A0A0S8GD91_UNCW3</name>
<dbReference type="Gene3D" id="1.10.8.60">
    <property type="match status" value="1"/>
</dbReference>
<dbReference type="InterPro" id="IPR027417">
    <property type="entry name" value="P-loop_NTPase"/>
</dbReference>
<dbReference type="PRINTS" id="PR01590">
    <property type="entry name" value="HTHFIS"/>
</dbReference>
<dbReference type="AlphaFoldDB" id="A0A0S8GD91"/>
<keyword evidence="1" id="KW-0547">Nucleotide-binding</keyword>
<feature type="domain" description="Response regulatory" evidence="9">
    <location>
        <begin position="5"/>
        <end position="119"/>
    </location>
</feature>
<comment type="caution">
    <text evidence="10">The sequence shown here is derived from an EMBL/GenBank/DDBJ whole genome shotgun (WGS) entry which is preliminary data.</text>
</comment>
<dbReference type="EMBL" id="LJUO01000083">
    <property type="protein sequence ID" value="KPK70697.1"/>
    <property type="molecule type" value="Genomic_DNA"/>
</dbReference>
<keyword evidence="3" id="KW-0805">Transcription regulation</keyword>
<dbReference type="SUPFAM" id="SSF52172">
    <property type="entry name" value="CheY-like"/>
    <property type="match status" value="1"/>
</dbReference>
<evidence type="ECO:0008006" key="12">
    <source>
        <dbReference type="Google" id="ProtNLM"/>
    </source>
</evidence>
<dbReference type="PROSITE" id="PS50045">
    <property type="entry name" value="SIGMA54_INTERACT_4"/>
    <property type="match status" value="1"/>
</dbReference>
<keyword evidence="2" id="KW-0067">ATP-binding</keyword>
<dbReference type="GO" id="GO:0005524">
    <property type="term" value="F:ATP binding"/>
    <property type="evidence" value="ECO:0007669"/>
    <property type="project" value="UniProtKB-KW"/>
</dbReference>